<dbReference type="Proteomes" id="UP000634136">
    <property type="component" value="Unassembled WGS sequence"/>
</dbReference>
<dbReference type="EMBL" id="JAAIUW010000003">
    <property type="protein sequence ID" value="KAF7839347.1"/>
    <property type="molecule type" value="Genomic_DNA"/>
</dbReference>
<reference evidence="1" key="1">
    <citation type="submission" date="2020-09" db="EMBL/GenBank/DDBJ databases">
        <title>Genome-Enabled Discovery of Anthraquinone Biosynthesis in Senna tora.</title>
        <authorList>
            <person name="Kang S.-H."/>
            <person name="Pandey R.P."/>
            <person name="Lee C.-M."/>
            <person name="Sim J.-S."/>
            <person name="Jeong J.-T."/>
            <person name="Choi B.-S."/>
            <person name="Jung M."/>
            <person name="Ginzburg D."/>
            <person name="Zhao K."/>
            <person name="Won S.Y."/>
            <person name="Oh T.-J."/>
            <person name="Yu Y."/>
            <person name="Kim N.-H."/>
            <person name="Lee O.R."/>
            <person name="Lee T.-H."/>
            <person name="Bashyal P."/>
            <person name="Kim T.-S."/>
            <person name="Lee W.-H."/>
            <person name="Kawkins C."/>
            <person name="Kim C.-K."/>
            <person name="Kim J.S."/>
            <person name="Ahn B.O."/>
            <person name="Rhee S.Y."/>
            <person name="Sohng J.K."/>
        </authorList>
    </citation>
    <scope>NUCLEOTIDE SEQUENCE</scope>
    <source>
        <tissue evidence="1">Leaf</tissue>
    </source>
</reference>
<sequence length="147" mass="16341">MFKVLESVDAEKVEFATHKLGGEAENGWKGTRQLIKDEGIPFTWDSFKIALLVKYNPEDVRSKKEIELKSRPDEAWKGRHLGAALNSSRRGLVAADLVGENAEVVQESEGEESSAAAEEEVFGFEVSEGNLLLYSVQDFPQVLVLRC</sequence>
<organism evidence="1 2">
    <name type="scientific">Senna tora</name>
    <dbReference type="NCBI Taxonomy" id="362788"/>
    <lineage>
        <taxon>Eukaryota</taxon>
        <taxon>Viridiplantae</taxon>
        <taxon>Streptophyta</taxon>
        <taxon>Embryophyta</taxon>
        <taxon>Tracheophyta</taxon>
        <taxon>Spermatophyta</taxon>
        <taxon>Magnoliopsida</taxon>
        <taxon>eudicotyledons</taxon>
        <taxon>Gunneridae</taxon>
        <taxon>Pentapetalae</taxon>
        <taxon>rosids</taxon>
        <taxon>fabids</taxon>
        <taxon>Fabales</taxon>
        <taxon>Fabaceae</taxon>
        <taxon>Caesalpinioideae</taxon>
        <taxon>Cassia clade</taxon>
        <taxon>Senna</taxon>
    </lineage>
</organism>
<comment type="caution">
    <text evidence="1">The sequence shown here is derived from an EMBL/GenBank/DDBJ whole genome shotgun (WGS) entry which is preliminary data.</text>
</comment>
<keyword evidence="2" id="KW-1185">Reference proteome</keyword>
<dbReference type="OrthoDB" id="1434145at2759"/>
<accession>A0A834X721</accession>
<proteinExistence type="predicted"/>
<dbReference type="AlphaFoldDB" id="A0A834X721"/>
<protein>
    <submittedName>
        <fullName evidence="1">Cellular nucleic acid-binding protein</fullName>
    </submittedName>
</protein>
<name>A0A834X721_9FABA</name>
<gene>
    <name evidence="1" type="ORF">G2W53_007829</name>
</gene>
<evidence type="ECO:0000313" key="2">
    <source>
        <dbReference type="Proteomes" id="UP000634136"/>
    </source>
</evidence>
<evidence type="ECO:0000313" key="1">
    <source>
        <dbReference type="EMBL" id="KAF7839347.1"/>
    </source>
</evidence>